<keyword evidence="2" id="KW-0812">Transmembrane</keyword>
<reference evidence="3 4" key="1">
    <citation type="submission" date="2016-01" db="EMBL/GenBank/DDBJ databases">
        <title>Draft Genome Sequences of Seven Thermophilic Sporeformers Isolated from Foods.</title>
        <authorList>
            <person name="Berendsen E.M."/>
            <person name="Wells-Bennik M.H."/>
            <person name="Krawcyk A.O."/>
            <person name="De Jong A."/>
            <person name="Holsappel S."/>
            <person name="Eijlander R.T."/>
            <person name="Kuipers O.P."/>
        </authorList>
    </citation>
    <scope>NUCLEOTIDE SEQUENCE [LARGE SCALE GENOMIC DNA]</scope>
    <source>
        <strain evidence="3 4">B4135</strain>
    </source>
</reference>
<keyword evidence="1" id="KW-0175">Coiled coil</keyword>
<gene>
    <name evidence="3" type="ORF">B4135_1278</name>
</gene>
<protein>
    <recommendedName>
        <fullName evidence="5">Aminodeoxychorismate lyase</fullName>
    </recommendedName>
</protein>
<evidence type="ECO:0000256" key="2">
    <source>
        <dbReference type="SAM" id="Phobius"/>
    </source>
</evidence>
<evidence type="ECO:0008006" key="5">
    <source>
        <dbReference type="Google" id="ProtNLM"/>
    </source>
</evidence>
<keyword evidence="2" id="KW-0472">Membrane</keyword>
<comment type="caution">
    <text evidence="3">The sequence shown here is derived from an EMBL/GenBank/DDBJ whole genome shotgun (WGS) entry which is preliminary data.</text>
</comment>
<sequence>MNKRTLRSFSLGMMLAVSAVFCYYHFFYQEKAASGGEERKENGGIVLERKEYEELLAKIEGLEKENRQLQQELAGRMEKTEEPQESGGGKITLEIKKGMTLEDLSNFLKEHQMISDRKKFEQFMVKENYDRKIQTGTFHLTKDMNYTEIAELITASP</sequence>
<keyword evidence="2" id="KW-1133">Transmembrane helix</keyword>
<evidence type="ECO:0000256" key="1">
    <source>
        <dbReference type="SAM" id="Coils"/>
    </source>
</evidence>
<organism evidence="3 4">
    <name type="scientific">Caldibacillus debilis</name>
    <dbReference type="NCBI Taxonomy" id="301148"/>
    <lineage>
        <taxon>Bacteria</taxon>
        <taxon>Bacillati</taxon>
        <taxon>Bacillota</taxon>
        <taxon>Bacilli</taxon>
        <taxon>Bacillales</taxon>
        <taxon>Bacillaceae</taxon>
        <taxon>Caldibacillus</taxon>
    </lineage>
</organism>
<dbReference type="OrthoDB" id="2138957at2"/>
<dbReference type="STRING" id="301148.B4135_1278"/>
<name>A0A150MDK3_9BACI</name>
<dbReference type="EMBL" id="LQYT01000010">
    <property type="protein sequence ID" value="KYD22488.1"/>
    <property type="molecule type" value="Genomic_DNA"/>
</dbReference>
<dbReference type="Gene3D" id="3.30.1490.480">
    <property type="entry name" value="Endolytic murein transglycosylase"/>
    <property type="match status" value="1"/>
</dbReference>
<evidence type="ECO:0000313" key="3">
    <source>
        <dbReference type="EMBL" id="KYD22488.1"/>
    </source>
</evidence>
<evidence type="ECO:0000313" key="4">
    <source>
        <dbReference type="Proteomes" id="UP000075683"/>
    </source>
</evidence>
<feature type="transmembrane region" description="Helical" evidence="2">
    <location>
        <begin position="6"/>
        <end position="26"/>
    </location>
</feature>
<feature type="coiled-coil region" evidence="1">
    <location>
        <begin position="45"/>
        <end position="79"/>
    </location>
</feature>
<dbReference type="RefSeq" id="WP_061568034.1">
    <property type="nucleotide sequence ID" value="NZ_LQYT01000010.1"/>
</dbReference>
<dbReference type="AlphaFoldDB" id="A0A150MDK3"/>
<proteinExistence type="predicted"/>
<dbReference type="Proteomes" id="UP000075683">
    <property type="component" value="Unassembled WGS sequence"/>
</dbReference>
<accession>A0A150MDK3</accession>